<dbReference type="PROSITE" id="PS50011">
    <property type="entry name" value="PROTEIN_KINASE_DOM"/>
    <property type="match status" value="1"/>
</dbReference>
<keyword evidence="1" id="KW-0547">Nucleotide-binding</keyword>
<protein>
    <submittedName>
        <fullName evidence="4">Protein kinase</fullName>
    </submittedName>
</protein>
<keyword evidence="4" id="KW-0418">Kinase</keyword>
<keyword evidence="5" id="KW-1185">Reference proteome</keyword>
<reference evidence="4 5" key="1">
    <citation type="submission" date="2016-05" db="EMBL/GenBank/DDBJ databases">
        <title>Nuclear genome of Blastocystis sp. subtype 1 NandII.</title>
        <authorList>
            <person name="Gentekaki E."/>
            <person name="Curtis B."/>
            <person name="Stairs C."/>
            <person name="Eme L."/>
            <person name="Herman E."/>
            <person name="Klimes V."/>
            <person name="Arias M.C."/>
            <person name="Elias M."/>
            <person name="Hilliou F."/>
            <person name="Klute M."/>
            <person name="Malik S.-B."/>
            <person name="Pightling A."/>
            <person name="Rachubinski R."/>
            <person name="Salas D."/>
            <person name="Schlacht A."/>
            <person name="Suga H."/>
            <person name="Archibald J."/>
            <person name="Ball S.G."/>
            <person name="Clark G."/>
            <person name="Dacks J."/>
            <person name="Van Der Giezen M."/>
            <person name="Tsaousis A."/>
            <person name="Roger A."/>
        </authorList>
    </citation>
    <scope>NUCLEOTIDE SEQUENCE [LARGE SCALE GENOMIC DNA]</scope>
    <source>
        <strain evidence="5">ATCC 50177 / NandII</strain>
    </source>
</reference>
<evidence type="ECO:0000256" key="1">
    <source>
        <dbReference type="ARBA" id="ARBA00022741"/>
    </source>
</evidence>
<dbReference type="FunFam" id="1.10.510.10:FF:000571">
    <property type="entry name" value="Maternal embryonic leucine zipper kinase"/>
    <property type="match status" value="1"/>
</dbReference>
<dbReference type="EMBL" id="LXWW01000115">
    <property type="protein sequence ID" value="OAO15828.1"/>
    <property type="molecule type" value="Genomic_DNA"/>
</dbReference>
<dbReference type="STRING" id="478820.A0A196SFP0"/>
<organism evidence="4 5">
    <name type="scientific">Blastocystis sp. subtype 1 (strain ATCC 50177 / NandII)</name>
    <dbReference type="NCBI Taxonomy" id="478820"/>
    <lineage>
        <taxon>Eukaryota</taxon>
        <taxon>Sar</taxon>
        <taxon>Stramenopiles</taxon>
        <taxon>Bigyra</taxon>
        <taxon>Opalozoa</taxon>
        <taxon>Opalinata</taxon>
        <taxon>Blastocystidae</taxon>
        <taxon>Blastocystis</taxon>
    </lineage>
</organism>
<dbReference type="OrthoDB" id="40902at2759"/>
<dbReference type="Gene3D" id="3.30.200.20">
    <property type="entry name" value="Phosphorylase Kinase, domain 1"/>
    <property type="match status" value="1"/>
</dbReference>
<dbReference type="GO" id="GO:0005524">
    <property type="term" value="F:ATP binding"/>
    <property type="evidence" value="ECO:0007669"/>
    <property type="project" value="UniProtKB-KW"/>
</dbReference>
<dbReference type="InterPro" id="IPR011009">
    <property type="entry name" value="Kinase-like_dom_sf"/>
</dbReference>
<dbReference type="Pfam" id="PF00069">
    <property type="entry name" value="Pkinase"/>
    <property type="match status" value="1"/>
</dbReference>
<accession>A0A196SFP0</accession>
<sequence length="284" mass="32696">MCRTPYARIISIIDRLTGENVCAKVITKDYCNPCGILVLDPDVLTSIRHKNIIQYYDIYESDQEIIVTIERAYGGELLQRIMEKSVYTEVDASCIIKQVLEAVAYLHSKHIIHRDIKPENILLPDPSNDTYIKLSDFGLSKLIEGDAEPEEVSSPRPRTFSMVGSDYYTAPEVYRRKGYDYKVDIFSVGVVTFILLCGYNPYCGPSGACFRPEGLLLERPYWEHISEPAKDFVRWLLQTDPEKRPSAEECLRHPWITNPENVVIDVNEPFRENMTRSRRLSTYA</sequence>
<dbReference type="PROSITE" id="PS00108">
    <property type="entry name" value="PROTEIN_KINASE_ST"/>
    <property type="match status" value="1"/>
</dbReference>
<keyword evidence="2" id="KW-0067">ATP-binding</keyword>
<evidence type="ECO:0000313" key="5">
    <source>
        <dbReference type="Proteomes" id="UP000078348"/>
    </source>
</evidence>
<name>A0A196SFP0_BLAHN</name>
<dbReference type="Proteomes" id="UP000078348">
    <property type="component" value="Unassembled WGS sequence"/>
</dbReference>
<feature type="domain" description="Protein kinase" evidence="3">
    <location>
        <begin position="1"/>
        <end position="256"/>
    </location>
</feature>
<evidence type="ECO:0000313" key="4">
    <source>
        <dbReference type="EMBL" id="OAO15828.1"/>
    </source>
</evidence>
<evidence type="ECO:0000259" key="3">
    <source>
        <dbReference type="PROSITE" id="PS50011"/>
    </source>
</evidence>
<dbReference type="SUPFAM" id="SSF56112">
    <property type="entry name" value="Protein kinase-like (PK-like)"/>
    <property type="match status" value="1"/>
</dbReference>
<dbReference type="InterPro" id="IPR000719">
    <property type="entry name" value="Prot_kinase_dom"/>
</dbReference>
<dbReference type="GO" id="GO:0004672">
    <property type="term" value="F:protein kinase activity"/>
    <property type="evidence" value="ECO:0007669"/>
    <property type="project" value="InterPro"/>
</dbReference>
<dbReference type="Gene3D" id="1.10.510.10">
    <property type="entry name" value="Transferase(Phosphotransferase) domain 1"/>
    <property type="match status" value="1"/>
</dbReference>
<dbReference type="PANTHER" id="PTHR24347">
    <property type="entry name" value="SERINE/THREONINE-PROTEIN KINASE"/>
    <property type="match status" value="1"/>
</dbReference>
<comment type="caution">
    <text evidence="4">The sequence shown here is derived from an EMBL/GenBank/DDBJ whole genome shotgun (WGS) entry which is preliminary data.</text>
</comment>
<proteinExistence type="predicted"/>
<dbReference type="AlphaFoldDB" id="A0A196SFP0"/>
<evidence type="ECO:0000256" key="2">
    <source>
        <dbReference type="ARBA" id="ARBA00022840"/>
    </source>
</evidence>
<keyword evidence="4" id="KW-0808">Transferase</keyword>
<dbReference type="InterPro" id="IPR008271">
    <property type="entry name" value="Ser/Thr_kinase_AS"/>
</dbReference>
<dbReference type="SMART" id="SM00220">
    <property type="entry name" value="S_TKc"/>
    <property type="match status" value="1"/>
</dbReference>
<gene>
    <name evidence="4" type="ORF">AV274_2450</name>
</gene>